<proteinExistence type="predicted"/>
<keyword evidence="2" id="KW-0378">Hydrolase</keyword>
<dbReference type="SUPFAM" id="SSF52200">
    <property type="entry name" value="Toll/Interleukin receptor TIR domain"/>
    <property type="match status" value="1"/>
</dbReference>
<feature type="domain" description="TIR" evidence="5">
    <location>
        <begin position="16"/>
        <end position="160"/>
    </location>
</feature>
<dbReference type="SMART" id="SM00255">
    <property type="entry name" value="TIR"/>
    <property type="match status" value="1"/>
</dbReference>
<dbReference type="PROSITE" id="PS50104">
    <property type="entry name" value="TIR"/>
    <property type="match status" value="1"/>
</dbReference>
<evidence type="ECO:0000256" key="1">
    <source>
        <dbReference type="ARBA" id="ARBA00011982"/>
    </source>
</evidence>
<evidence type="ECO:0000256" key="3">
    <source>
        <dbReference type="ARBA" id="ARBA00023027"/>
    </source>
</evidence>
<reference evidence="6 7" key="1">
    <citation type="submission" date="2024-11" db="EMBL/GenBank/DDBJ databases">
        <title>Chromosome-level genome assembly of Eucalyptus globulus Labill. provides insights into its genome evolution.</title>
        <authorList>
            <person name="Li X."/>
        </authorList>
    </citation>
    <scope>NUCLEOTIDE SEQUENCE [LARGE SCALE GENOMIC DNA]</scope>
    <source>
        <strain evidence="6">CL2024</strain>
        <tissue evidence="6">Fresh tender leaves</tissue>
    </source>
</reference>
<dbReference type="PANTHER" id="PTHR32009">
    <property type="entry name" value="TMV RESISTANCE PROTEIN N-LIKE"/>
    <property type="match status" value="1"/>
</dbReference>
<dbReference type="Gene3D" id="3.40.50.10140">
    <property type="entry name" value="Toll/interleukin-1 receptor homology (TIR) domain"/>
    <property type="match status" value="1"/>
</dbReference>
<protein>
    <recommendedName>
        <fullName evidence="1">ADP-ribosyl cyclase/cyclic ADP-ribose hydrolase</fullName>
        <ecNumber evidence="1">3.2.2.6</ecNumber>
    </recommendedName>
</protein>
<keyword evidence="7" id="KW-1185">Reference proteome</keyword>
<evidence type="ECO:0000313" key="6">
    <source>
        <dbReference type="EMBL" id="KAL3730496.1"/>
    </source>
</evidence>
<evidence type="ECO:0000313" key="7">
    <source>
        <dbReference type="Proteomes" id="UP001634007"/>
    </source>
</evidence>
<name>A0ABD3K1N6_EUCGL</name>
<dbReference type="EC" id="3.2.2.6" evidence="1"/>
<accession>A0ABD3K1N6</accession>
<dbReference type="PANTHER" id="PTHR32009:SF39">
    <property type="entry name" value="TIR DOMAIN-CONTAINING PROTEIN"/>
    <property type="match status" value="1"/>
</dbReference>
<evidence type="ECO:0000256" key="2">
    <source>
        <dbReference type="ARBA" id="ARBA00022801"/>
    </source>
</evidence>
<gene>
    <name evidence="6" type="ORF">ACJRO7_027498</name>
</gene>
<comment type="caution">
    <text evidence="6">The sequence shown here is derived from an EMBL/GenBank/DDBJ whole genome shotgun (WGS) entry which is preliminary data.</text>
</comment>
<organism evidence="6 7">
    <name type="scientific">Eucalyptus globulus</name>
    <name type="common">Tasmanian blue gum</name>
    <dbReference type="NCBI Taxonomy" id="34317"/>
    <lineage>
        <taxon>Eukaryota</taxon>
        <taxon>Viridiplantae</taxon>
        <taxon>Streptophyta</taxon>
        <taxon>Embryophyta</taxon>
        <taxon>Tracheophyta</taxon>
        <taxon>Spermatophyta</taxon>
        <taxon>Magnoliopsida</taxon>
        <taxon>eudicotyledons</taxon>
        <taxon>Gunneridae</taxon>
        <taxon>Pentapetalae</taxon>
        <taxon>rosids</taxon>
        <taxon>malvids</taxon>
        <taxon>Myrtales</taxon>
        <taxon>Myrtaceae</taxon>
        <taxon>Myrtoideae</taxon>
        <taxon>Eucalypteae</taxon>
        <taxon>Eucalyptus</taxon>
    </lineage>
</organism>
<comment type="catalytic activity">
    <reaction evidence="4">
        <text>NAD(+) + H2O = ADP-D-ribose + nicotinamide + H(+)</text>
        <dbReference type="Rhea" id="RHEA:16301"/>
        <dbReference type="ChEBI" id="CHEBI:15377"/>
        <dbReference type="ChEBI" id="CHEBI:15378"/>
        <dbReference type="ChEBI" id="CHEBI:17154"/>
        <dbReference type="ChEBI" id="CHEBI:57540"/>
        <dbReference type="ChEBI" id="CHEBI:57967"/>
        <dbReference type="EC" id="3.2.2.6"/>
    </reaction>
    <physiologicalReaction direction="left-to-right" evidence="4">
        <dbReference type="Rhea" id="RHEA:16302"/>
    </physiologicalReaction>
</comment>
<dbReference type="InterPro" id="IPR000157">
    <property type="entry name" value="TIR_dom"/>
</dbReference>
<keyword evidence="3" id="KW-0520">NAD</keyword>
<evidence type="ECO:0000256" key="4">
    <source>
        <dbReference type="ARBA" id="ARBA00047304"/>
    </source>
</evidence>
<dbReference type="EMBL" id="JBJKBG010000007">
    <property type="protein sequence ID" value="KAL3730496.1"/>
    <property type="molecule type" value="Genomic_DNA"/>
</dbReference>
<dbReference type="Proteomes" id="UP001634007">
    <property type="component" value="Unassembled WGS sequence"/>
</dbReference>
<dbReference type="Pfam" id="PF01582">
    <property type="entry name" value="TIR"/>
    <property type="match status" value="1"/>
</dbReference>
<dbReference type="GO" id="GO:0061809">
    <property type="term" value="F:NAD+ nucleosidase activity, cyclic ADP-ribose generating"/>
    <property type="evidence" value="ECO:0007669"/>
    <property type="project" value="UniProtKB-EC"/>
</dbReference>
<sequence>MENSEAGTRTDDTLGGEYQVFLSFRGLDTRRGFTNSLYHALVDAGIRVFIDDEALQAGERISGKLLRAIDLCKLYIPIFSKNYASSPWCLRELAKMVENTSKSKEDRKKVILPIFYDVKPDDVKLKTTLYRNAILNLKQKIEDQKKKFRSKDVETWQQALKEVDGTRGWELEKYSG</sequence>
<dbReference type="AlphaFoldDB" id="A0ABD3K1N6"/>
<dbReference type="InterPro" id="IPR035897">
    <property type="entry name" value="Toll_tir_struct_dom_sf"/>
</dbReference>
<evidence type="ECO:0000259" key="5">
    <source>
        <dbReference type="PROSITE" id="PS50104"/>
    </source>
</evidence>